<proteinExistence type="predicted"/>
<reference evidence="2 3" key="1">
    <citation type="submission" date="2024-08" db="EMBL/GenBank/DDBJ databases">
        <title>Insights into the chromosomal genome structure of Flemingia macrophylla.</title>
        <authorList>
            <person name="Ding Y."/>
            <person name="Zhao Y."/>
            <person name="Bi W."/>
            <person name="Wu M."/>
            <person name="Zhao G."/>
            <person name="Gong Y."/>
            <person name="Li W."/>
            <person name="Zhang P."/>
        </authorList>
    </citation>
    <scope>NUCLEOTIDE SEQUENCE [LARGE SCALE GENOMIC DNA]</scope>
    <source>
        <strain evidence="2">DYQJB</strain>
        <tissue evidence="2">Leaf</tissue>
    </source>
</reference>
<feature type="transmembrane region" description="Helical" evidence="1">
    <location>
        <begin position="77"/>
        <end position="100"/>
    </location>
</feature>
<keyword evidence="1" id="KW-0812">Transmembrane</keyword>
<keyword evidence="1" id="KW-0472">Membrane</keyword>
<evidence type="ECO:0000256" key="1">
    <source>
        <dbReference type="SAM" id="Phobius"/>
    </source>
</evidence>
<dbReference type="Proteomes" id="UP001603857">
    <property type="component" value="Unassembled WGS sequence"/>
</dbReference>
<gene>
    <name evidence="2" type="ORF">Fmac_017339</name>
</gene>
<dbReference type="EMBL" id="JBGMDY010000006">
    <property type="protein sequence ID" value="KAL2329758.1"/>
    <property type="molecule type" value="Genomic_DNA"/>
</dbReference>
<dbReference type="AlphaFoldDB" id="A0ABD1M1T4"/>
<comment type="caution">
    <text evidence="2">The sequence shown here is derived from an EMBL/GenBank/DDBJ whole genome shotgun (WGS) entry which is preliminary data.</text>
</comment>
<protein>
    <submittedName>
        <fullName evidence="2">Uncharacterized protein</fullName>
    </submittedName>
</protein>
<evidence type="ECO:0000313" key="3">
    <source>
        <dbReference type="Proteomes" id="UP001603857"/>
    </source>
</evidence>
<name>A0ABD1M1T4_9FABA</name>
<evidence type="ECO:0000313" key="2">
    <source>
        <dbReference type="EMBL" id="KAL2329758.1"/>
    </source>
</evidence>
<keyword evidence="1" id="KW-1133">Transmembrane helix</keyword>
<sequence length="115" mass="12492">MLIKGMFVIVKVIVLFKAQRQPPRDAADVLTNALLRLGKLVKSDVSKARVALLLLVGSMVAAGRASRRNAMNGEEGFLFRVFDSGLGFLFSGTVIMFVAYQSSLGDYESSFGDVE</sequence>
<organism evidence="2 3">
    <name type="scientific">Flemingia macrophylla</name>
    <dbReference type="NCBI Taxonomy" id="520843"/>
    <lineage>
        <taxon>Eukaryota</taxon>
        <taxon>Viridiplantae</taxon>
        <taxon>Streptophyta</taxon>
        <taxon>Embryophyta</taxon>
        <taxon>Tracheophyta</taxon>
        <taxon>Spermatophyta</taxon>
        <taxon>Magnoliopsida</taxon>
        <taxon>eudicotyledons</taxon>
        <taxon>Gunneridae</taxon>
        <taxon>Pentapetalae</taxon>
        <taxon>rosids</taxon>
        <taxon>fabids</taxon>
        <taxon>Fabales</taxon>
        <taxon>Fabaceae</taxon>
        <taxon>Papilionoideae</taxon>
        <taxon>50 kb inversion clade</taxon>
        <taxon>NPAAA clade</taxon>
        <taxon>indigoferoid/millettioid clade</taxon>
        <taxon>Phaseoleae</taxon>
        <taxon>Flemingia</taxon>
    </lineage>
</organism>
<accession>A0ABD1M1T4</accession>
<keyword evidence="3" id="KW-1185">Reference proteome</keyword>